<dbReference type="GO" id="GO:0006542">
    <property type="term" value="P:glutamine biosynthetic process"/>
    <property type="evidence" value="ECO:0007669"/>
    <property type="project" value="InterPro"/>
</dbReference>
<feature type="domain" description="GS catalytic" evidence="4">
    <location>
        <begin position="178"/>
        <end position="614"/>
    </location>
</feature>
<comment type="caution">
    <text evidence="5">The sequence shown here is derived from an EMBL/GenBank/DDBJ whole genome shotgun (WGS) entry which is preliminary data.</text>
</comment>
<sequence length="727" mass="82499">MSSARKNAYQDVLHRTSKKFEWEGKISEKFGENVFYEDKMREYLPDQAYKSIKSAIQHGTKIDRNIADVAASAMKEWALEKGATHYTHWFQPLTGATAEKHDAFFKPIGPGRAIEQFSGDLLVQQEPDASSFPNGGIRNTFEARGYTAWDPSSPAFVISNTLCIPTIFIAYTGEALDYKMPLLKALNAVDKAAVEVCKYFDKKVTKVNATLGWEQEYFLIDKAFYNARPDLMMTGRVLFGHPPAKGQQLDDHYFGSIPERVTNFMRDFEMEAIRLGIPVATRHNEVAPNQFECAPIFEECNLANDHNLLLMDLLEKVARKHDYRVVLHEKPFPGLNGSGKHNNWALATDTGVNLLAPGKNPKSNLQFLTFFVNTIKAIHEHSDTLRASIASASNDHRLGGHEAPPAIVSAFIGSYLTTLLDDLEKNIKAGKMTPADKTELKLNIGKIPQILLDNTDRNRTSPFAFTGNKFEYRAVGSLANCAQPMITINTIVANQLEEFKIAVDKRIKSGNGKDEAILKELQKLIKESKSIRFEGNGYSESWIKEAEKRGLSNLKDAPSALKVWERQDVIDVFEKMQVFSKRELLARQEIEYEKYIMRIQIEARLIGDLTQNHIIPVVVDYQNKLIENIQGIKSVLGKDAEQGIVAQKGILVDLSMHMNKMQEYAREMLENRKKANKIEDIAKRSEAYRDTVRVYFDKISYHTDKLEILVDDETWPFPKLREMLFTS</sequence>
<dbReference type="InterPro" id="IPR040577">
    <property type="entry name" value="Gln-synt_C"/>
</dbReference>
<protein>
    <submittedName>
        <fullName evidence="5">Glutamine synthetase type III</fullName>
    </submittedName>
</protein>
<dbReference type="OrthoDB" id="9807095at2"/>
<proteinExistence type="inferred from homology"/>
<dbReference type="Pfam" id="PF12437">
    <property type="entry name" value="GSIII_N"/>
    <property type="match status" value="1"/>
</dbReference>
<feature type="domain" description="GS beta-grasp" evidence="3">
    <location>
        <begin position="84"/>
        <end position="173"/>
    </location>
</feature>
<dbReference type="Pfam" id="PF18318">
    <property type="entry name" value="Gln-synt_C-ter"/>
    <property type="match status" value="1"/>
</dbReference>
<name>A0A2I0R0I4_9FLAO</name>
<dbReference type="PROSITE" id="PS51986">
    <property type="entry name" value="GS_BETA_GRASP"/>
    <property type="match status" value="1"/>
</dbReference>
<dbReference type="SMART" id="SM01230">
    <property type="entry name" value="Gln-synt_C"/>
    <property type="match status" value="1"/>
</dbReference>
<dbReference type="PANTHER" id="PTHR42974:SF1">
    <property type="entry name" value="TYPE-3 GLUTAMINE SYNTHETASE"/>
    <property type="match status" value="1"/>
</dbReference>
<gene>
    <name evidence="5" type="ORF">CW751_11390</name>
</gene>
<dbReference type="Gene3D" id="1.20.120.1560">
    <property type="match status" value="1"/>
</dbReference>
<dbReference type="GO" id="GO:0004356">
    <property type="term" value="F:glutamine synthetase activity"/>
    <property type="evidence" value="ECO:0007669"/>
    <property type="project" value="InterPro"/>
</dbReference>
<dbReference type="InterPro" id="IPR052725">
    <property type="entry name" value="GS_Type-3"/>
</dbReference>
<dbReference type="Pfam" id="PF00120">
    <property type="entry name" value="Gln-synt_C"/>
    <property type="match status" value="1"/>
</dbReference>
<evidence type="ECO:0000259" key="4">
    <source>
        <dbReference type="PROSITE" id="PS51987"/>
    </source>
</evidence>
<dbReference type="PROSITE" id="PS51987">
    <property type="entry name" value="GS_CATALYTIC"/>
    <property type="match status" value="1"/>
</dbReference>
<dbReference type="EMBL" id="PJNI01000013">
    <property type="protein sequence ID" value="PKR80101.1"/>
    <property type="molecule type" value="Genomic_DNA"/>
</dbReference>
<dbReference type="Gene3D" id="3.30.590.10">
    <property type="entry name" value="Glutamine synthetase/guanido kinase, catalytic domain"/>
    <property type="match status" value="1"/>
</dbReference>
<evidence type="ECO:0000256" key="1">
    <source>
        <dbReference type="PROSITE-ProRule" id="PRU01330"/>
    </source>
</evidence>
<comment type="similarity">
    <text evidence="1 2">Belongs to the glutamine synthetase family.</text>
</comment>
<organism evidence="5 6">
    <name type="scientific">Brumimicrobium salinarum</name>
    <dbReference type="NCBI Taxonomy" id="2058658"/>
    <lineage>
        <taxon>Bacteria</taxon>
        <taxon>Pseudomonadati</taxon>
        <taxon>Bacteroidota</taxon>
        <taxon>Flavobacteriia</taxon>
        <taxon>Flavobacteriales</taxon>
        <taxon>Crocinitomicaceae</taxon>
        <taxon>Brumimicrobium</taxon>
    </lineage>
</organism>
<keyword evidence="6" id="KW-1185">Reference proteome</keyword>
<dbReference type="InterPro" id="IPR008147">
    <property type="entry name" value="Gln_synt_N"/>
</dbReference>
<reference evidence="5 6" key="1">
    <citation type="submission" date="2017-12" db="EMBL/GenBank/DDBJ databases">
        <title>The draft genome sequence of Brumimicrobium saltpan LHR20.</title>
        <authorList>
            <person name="Do Z.-J."/>
            <person name="Luo H.-R."/>
        </authorList>
    </citation>
    <scope>NUCLEOTIDE SEQUENCE [LARGE SCALE GENOMIC DNA]</scope>
    <source>
        <strain evidence="5 6">LHR20</strain>
    </source>
</reference>
<accession>A0A2I0R0I4</accession>
<dbReference type="RefSeq" id="WP_101335159.1">
    <property type="nucleotide sequence ID" value="NZ_PJNI01000013.1"/>
</dbReference>
<evidence type="ECO:0000259" key="3">
    <source>
        <dbReference type="PROSITE" id="PS51986"/>
    </source>
</evidence>
<dbReference type="Proteomes" id="UP000236654">
    <property type="component" value="Unassembled WGS sequence"/>
</dbReference>
<evidence type="ECO:0000313" key="6">
    <source>
        <dbReference type="Proteomes" id="UP000236654"/>
    </source>
</evidence>
<dbReference type="InterPro" id="IPR022147">
    <property type="entry name" value="GSIII_N"/>
</dbReference>
<dbReference type="PANTHER" id="PTHR42974">
    <property type="entry name" value="GLUTAMINE SYNTHETASE"/>
    <property type="match status" value="1"/>
</dbReference>
<evidence type="ECO:0000256" key="2">
    <source>
        <dbReference type="RuleBase" id="RU000384"/>
    </source>
</evidence>
<dbReference type="AlphaFoldDB" id="A0A2I0R0I4"/>
<dbReference type="InterPro" id="IPR014746">
    <property type="entry name" value="Gln_synth/guanido_kin_cat_dom"/>
</dbReference>
<dbReference type="SUPFAM" id="SSF55931">
    <property type="entry name" value="Glutamine synthetase/guanido kinase"/>
    <property type="match status" value="1"/>
</dbReference>
<dbReference type="InterPro" id="IPR008146">
    <property type="entry name" value="Gln_synth_cat_dom"/>
</dbReference>
<evidence type="ECO:0000313" key="5">
    <source>
        <dbReference type="EMBL" id="PKR80101.1"/>
    </source>
</evidence>